<sequence length="121" mass="14255">MKLRTRKQIRENEEKIYLLRNRKIHVDKKKMSGKNVPVAALKIRSQNELLSSKGKERLHKKTPLKETNEKVKPPKFSKKLNLSQNKNFERKSKKLRERSFERDILGTSIAIPLCDVIDSFL</sequence>
<comment type="caution">
    <text evidence="2">The sequence shown here is derived from an EMBL/GenBank/DDBJ whole genome shotgun (WGS) entry which is preliminary data.</text>
</comment>
<dbReference type="Proteomes" id="UP001439008">
    <property type="component" value="Unassembled WGS sequence"/>
</dbReference>
<proteinExistence type="predicted"/>
<evidence type="ECO:0000313" key="2">
    <source>
        <dbReference type="EMBL" id="MES1920625.1"/>
    </source>
</evidence>
<gene>
    <name evidence="2" type="ORF">MHBO_002277</name>
</gene>
<organism evidence="2 3">
    <name type="scientific">Bonamia ostreae</name>
    <dbReference type="NCBI Taxonomy" id="126728"/>
    <lineage>
        <taxon>Eukaryota</taxon>
        <taxon>Sar</taxon>
        <taxon>Rhizaria</taxon>
        <taxon>Endomyxa</taxon>
        <taxon>Ascetosporea</taxon>
        <taxon>Haplosporida</taxon>
        <taxon>Bonamia</taxon>
    </lineage>
</organism>
<feature type="region of interest" description="Disordered" evidence="1">
    <location>
        <begin position="50"/>
        <end position="89"/>
    </location>
</feature>
<keyword evidence="3" id="KW-1185">Reference proteome</keyword>
<protein>
    <submittedName>
        <fullName evidence="2">Uncharacterized protein</fullName>
    </submittedName>
</protein>
<accession>A0ABV2ALS5</accession>
<name>A0ABV2ALS5_9EUKA</name>
<evidence type="ECO:0000256" key="1">
    <source>
        <dbReference type="SAM" id="MobiDB-lite"/>
    </source>
</evidence>
<dbReference type="EMBL" id="JBDODL010000773">
    <property type="protein sequence ID" value="MES1920625.1"/>
    <property type="molecule type" value="Genomic_DNA"/>
</dbReference>
<reference evidence="2 3" key="1">
    <citation type="journal article" date="2024" name="BMC Biol.">
        <title>Comparative genomics of Ascetosporea gives new insight into the evolutionary basis for animal parasitism in Rhizaria.</title>
        <authorList>
            <person name="Hiltunen Thoren M."/>
            <person name="Onut-Brannstrom I."/>
            <person name="Alfjorden A."/>
            <person name="Peckova H."/>
            <person name="Swords F."/>
            <person name="Hooper C."/>
            <person name="Holzer A.S."/>
            <person name="Bass D."/>
            <person name="Burki F."/>
        </authorList>
    </citation>
    <scope>NUCLEOTIDE SEQUENCE [LARGE SCALE GENOMIC DNA]</scope>
    <source>
        <strain evidence="2">20-A016</strain>
    </source>
</reference>
<evidence type="ECO:0000313" key="3">
    <source>
        <dbReference type="Proteomes" id="UP001439008"/>
    </source>
</evidence>
<feature type="compositionally biased region" description="Basic and acidic residues" evidence="1">
    <location>
        <begin position="63"/>
        <end position="72"/>
    </location>
</feature>